<dbReference type="GeneID" id="85385307"/>
<sequence>MAIVSLSLSFLLILLLDCPQICSVGILTGATGIGAETMSRDGISVDEFKSNRFGRGRSESWKFCRVLNAGLHPGKLG</sequence>
<proteinExistence type="predicted"/>
<dbReference type="Proteomes" id="UP001244207">
    <property type="component" value="Unassembled WGS sequence"/>
</dbReference>
<reference evidence="2" key="1">
    <citation type="submission" date="2021-12" db="EMBL/GenBank/DDBJ databases">
        <title>Comparative genomics, transcriptomics and evolutionary studies reveal genomic signatures of adaptation to plant cell wall in hemibiotrophic fungi.</title>
        <authorList>
            <consortium name="DOE Joint Genome Institute"/>
            <person name="Baroncelli R."/>
            <person name="Diaz J.F."/>
            <person name="Benocci T."/>
            <person name="Peng M."/>
            <person name="Battaglia E."/>
            <person name="Haridas S."/>
            <person name="Andreopoulos W."/>
            <person name="Labutti K."/>
            <person name="Pangilinan J."/>
            <person name="Floch G.L."/>
            <person name="Makela M.R."/>
            <person name="Henrissat B."/>
            <person name="Grigoriev I.V."/>
            <person name="Crouch J.A."/>
            <person name="De Vries R.P."/>
            <person name="Sukno S.A."/>
            <person name="Thon M.R."/>
        </authorList>
    </citation>
    <scope>NUCLEOTIDE SEQUENCE</scope>
    <source>
        <strain evidence="2">CBS 112980</strain>
    </source>
</reference>
<evidence type="ECO:0000313" key="2">
    <source>
        <dbReference type="EMBL" id="KAK1731548.1"/>
    </source>
</evidence>
<keyword evidence="1" id="KW-0732">Signal</keyword>
<dbReference type="RefSeq" id="XP_060371603.1">
    <property type="nucleotide sequence ID" value="XM_060501408.1"/>
</dbReference>
<comment type="caution">
    <text evidence="2">The sequence shown here is derived from an EMBL/GenBank/DDBJ whole genome shotgun (WGS) entry which is preliminary data.</text>
</comment>
<organism evidence="2 3">
    <name type="scientific">Glomerella acutata</name>
    <name type="common">Colletotrichum acutatum</name>
    <dbReference type="NCBI Taxonomy" id="27357"/>
    <lineage>
        <taxon>Eukaryota</taxon>
        <taxon>Fungi</taxon>
        <taxon>Dikarya</taxon>
        <taxon>Ascomycota</taxon>
        <taxon>Pezizomycotina</taxon>
        <taxon>Sordariomycetes</taxon>
        <taxon>Hypocreomycetidae</taxon>
        <taxon>Glomerellales</taxon>
        <taxon>Glomerellaceae</taxon>
        <taxon>Colletotrichum</taxon>
        <taxon>Colletotrichum acutatum species complex</taxon>
    </lineage>
</organism>
<dbReference type="EMBL" id="JAHMHS010000002">
    <property type="protein sequence ID" value="KAK1731548.1"/>
    <property type="molecule type" value="Genomic_DNA"/>
</dbReference>
<evidence type="ECO:0000256" key="1">
    <source>
        <dbReference type="SAM" id="SignalP"/>
    </source>
</evidence>
<feature type="signal peptide" evidence="1">
    <location>
        <begin position="1"/>
        <end position="23"/>
    </location>
</feature>
<dbReference type="AlphaFoldDB" id="A0AAD8XQ61"/>
<gene>
    <name evidence="2" type="ORF">BDZ83DRAFT_162842</name>
</gene>
<keyword evidence="3" id="KW-1185">Reference proteome</keyword>
<evidence type="ECO:0000313" key="3">
    <source>
        <dbReference type="Proteomes" id="UP001244207"/>
    </source>
</evidence>
<accession>A0AAD8XQ61</accession>
<name>A0AAD8XQ61_GLOAC</name>
<protein>
    <submittedName>
        <fullName evidence="2">Uncharacterized protein</fullName>
    </submittedName>
</protein>
<feature type="chain" id="PRO_5041974957" evidence="1">
    <location>
        <begin position="24"/>
        <end position="77"/>
    </location>
</feature>